<reference evidence="2" key="1">
    <citation type="submission" date="2021-01" db="EMBL/GenBank/DDBJ databases">
        <title>Whole genome shotgun sequence of Actinoplanes rishiriensis NBRC 108556.</title>
        <authorList>
            <person name="Komaki H."/>
            <person name="Tamura T."/>
        </authorList>
    </citation>
    <scope>NUCLEOTIDE SEQUENCE</scope>
    <source>
        <strain evidence="2">NBRC 108556</strain>
    </source>
</reference>
<accession>A0A919K6N6</accession>
<feature type="transmembrane region" description="Helical" evidence="1">
    <location>
        <begin position="43"/>
        <end position="68"/>
    </location>
</feature>
<organism evidence="2 3">
    <name type="scientific">Paractinoplanes rishiriensis</name>
    <dbReference type="NCBI Taxonomy" id="1050105"/>
    <lineage>
        <taxon>Bacteria</taxon>
        <taxon>Bacillati</taxon>
        <taxon>Actinomycetota</taxon>
        <taxon>Actinomycetes</taxon>
        <taxon>Micromonosporales</taxon>
        <taxon>Micromonosporaceae</taxon>
        <taxon>Paractinoplanes</taxon>
    </lineage>
</organism>
<evidence type="ECO:0000256" key="1">
    <source>
        <dbReference type="SAM" id="Phobius"/>
    </source>
</evidence>
<keyword evidence="1" id="KW-1133">Transmembrane helix</keyword>
<evidence type="ECO:0000313" key="2">
    <source>
        <dbReference type="EMBL" id="GIE99679.1"/>
    </source>
</evidence>
<proteinExistence type="predicted"/>
<dbReference type="Proteomes" id="UP000636960">
    <property type="component" value="Unassembled WGS sequence"/>
</dbReference>
<feature type="transmembrane region" description="Helical" evidence="1">
    <location>
        <begin position="105"/>
        <end position="125"/>
    </location>
</feature>
<comment type="caution">
    <text evidence="2">The sequence shown here is derived from an EMBL/GenBank/DDBJ whole genome shotgun (WGS) entry which is preliminary data.</text>
</comment>
<keyword evidence="1" id="KW-0472">Membrane</keyword>
<feature type="transmembrane region" description="Helical" evidence="1">
    <location>
        <begin position="16"/>
        <end position="37"/>
    </location>
</feature>
<name>A0A919K6N6_9ACTN</name>
<dbReference type="AlphaFoldDB" id="A0A919K6N6"/>
<sequence length="127" mass="13295">MRRWASAVGRFPAPGTLNFLAGLLAGAGINLLTSAAVGDGGGLGIHIVLDSVAWVSGAALLTSAATMLGNADRQAALLITPEFNDMERRQIRTLEINRVARPVRWLLLGAFACVAVAVALLPQLARH</sequence>
<keyword evidence="3" id="KW-1185">Reference proteome</keyword>
<protein>
    <submittedName>
        <fullName evidence="2">Uncharacterized protein</fullName>
    </submittedName>
</protein>
<evidence type="ECO:0000313" key="3">
    <source>
        <dbReference type="Proteomes" id="UP000636960"/>
    </source>
</evidence>
<keyword evidence="1" id="KW-0812">Transmembrane</keyword>
<dbReference type="EMBL" id="BOMV01000076">
    <property type="protein sequence ID" value="GIE99679.1"/>
    <property type="molecule type" value="Genomic_DNA"/>
</dbReference>
<gene>
    <name evidence="2" type="ORF">Ari01nite_71440</name>
</gene>